<keyword evidence="5" id="KW-0378">Hydrolase</keyword>
<dbReference type="EMBL" id="JAIGNK010000001">
    <property type="protein sequence ID" value="MBX7456740.1"/>
    <property type="molecule type" value="Genomic_DNA"/>
</dbReference>
<keyword evidence="6" id="KW-0862">Zinc</keyword>
<dbReference type="PANTHER" id="PTHR43690:SF17">
    <property type="entry name" value="PROTEIN YHJJ"/>
    <property type="match status" value="1"/>
</dbReference>
<reference evidence="12 13" key="1">
    <citation type="submission" date="2021-08" db="EMBL/GenBank/DDBJ databases">
        <title>Comparative Genomics Analysis of the Genus Qipengyuania Reveals Extensive Genetic Diversity and Metabolic Versatility, Including the Description of Fifteen Novel Species.</title>
        <authorList>
            <person name="Liu Y."/>
        </authorList>
    </citation>
    <scope>NUCLEOTIDE SEQUENCE [LARGE SCALE GENOMIC DNA]</scope>
    <source>
        <strain evidence="12 13">1NDH17</strain>
    </source>
</reference>
<keyword evidence="4" id="KW-0479">Metal-binding</keyword>
<dbReference type="Pfam" id="PF00675">
    <property type="entry name" value="Peptidase_M16"/>
    <property type="match status" value="1"/>
</dbReference>
<keyword evidence="3" id="KW-0645">Protease</keyword>
<evidence type="ECO:0000256" key="6">
    <source>
        <dbReference type="ARBA" id="ARBA00022833"/>
    </source>
</evidence>
<name>A0ABS7ITX6_9SPHN</name>
<protein>
    <submittedName>
        <fullName evidence="12">Insulinase family protein</fullName>
    </submittedName>
</protein>
<evidence type="ECO:0000313" key="13">
    <source>
        <dbReference type="Proteomes" id="UP000783253"/>
    </source>
</evidence>
<dbReference type="InterPro" id="IPR007863">
    <property type="entry name" value="Peptidase_M16_C"/>
</dbReference>
<evidence type="ECO:0000256" key="2">
    <source>
        <dbReference type="ARBA" id="ARBA00007261"/>
    </source>
</evidence>
<evidence type="ECO:0000256" key="3">
    <source>
        <dbReference type="ARBA" id="ARBA00022670"/>
    </source>
</evidence>
<dbReference type="InterPro" id="IPR050626">
    <property type="entry name" value="Peptidase_M16"/>
</dbReference>
<dbReference type="Gene3D" id="3.30.830.10">
    <property type="entry name" value="Metalloenzyme, LuxS/M16 peptidase-like"/>
    <property type="match status" value="4"/>
</dbReference>
<feature type="chain" id="PRO_5045364941" evidence="9">
    <location>
        <begin position="20"/>
        <end position="959"/>
    </location>
</feature>
<feature type="domain" description="Peptidase M16 N-terminal" evidence="10">
    <location>
        <begin position="70"/>
        <end position="189"/>
    </location>
</feature>
<evidence type="ECO:0000256" key="5">
    <source>
        <dbReference type="ARBA" id="ARBA00022801"/>
    </source>
</evidence>
<evidence type="ECO:0000313" key="12">
    <source>
        <dbReference type="EMBL" id="MBX7456740.1"/>
    </source>
</evidence>
<feature type="domain" description="Peptidase M16 C-terminal" evidence="11">
    <location>
        <begin position="704"/>
        <end position="883"/>
    </location>
</feature>
<dbReference type="PANTHER" id="PTHR43690">
    <property type="entry name" value="NARDILYSIN"/>
    <property type="match status" value="1"/>
</dbReference>
<keyword evidence="9" id="KW-0732">Signal</keyword>
<keyword evidence="7" id="KW-0482">Metalloprotease</keyword>
<sequence>MKIRKFTRVLAALPLIAMAAPLAAQEVDAKVAATPQTAETAWGNAIYDIAPDASVTYGVLENGMRYAIMHNERPEKGVVLRFGFDVGWVDEEDDELGLAHFIEHMAFNGSTNIPEGEMIKLLEREGLAFGADTNASTGFEDTIYKLDLPRNDGELFDTALMLMRETASELTIAEDAVDRERGVIQSETRTRNNFQIRRFKDLFKFVAPDTRYSARFRADGTVENIDAAPAERLRDLYSRYYRPDNAALVIVGDVDVAEVEAKVRDVFGDWAKPAEAIDYVDGGTIDLTRGPAAANFVDPDVPYLVVIQRYAPYDEPVSTVAQFRRSMLSMLGRAIVNRRFEQIRNAPDAPIISGGLSGGDFFRLADQSSVTMQAKEGEWQQALAIGEQEWRRAIEHGFTEAELAEQIANFTRTFRNSAQQQNTRQSAGLAGGILNTAKTGTLFFTPQTSYDMWQAFAETVTPEMVHAVFKEDYALSPALVHVSTKEAIEGGEQAILDVLSASQATPVEPPAAVEVASFGYTDFGTPGEVVSDTMVEDLGFRQIRFANGVMLNLKPTDFEEGKLRYSVRIGSGMLSLPDDAVATGTFVSSALASGGLGKHSYDEIRRIMAGRNVASGISVSTDQFRRAGSTTMDDFGLQMQLTSAFLTDPGFREEALTRWLSILPPFLAQADATPQAVAQFKLAKLISDNNPRFGIPAQEQLEAVTLEQARALVAEQFASAAIEIAVVGEIDEDEVIAAVASTFGALPERATALQPFTAARQASFTSRREPVTLTHAGAPDQALALAYWPTTDDDDAQEEATMRLLAGVMRLQLLEEIRENLGASYSPGASSGMSNTYDDYGAFWTSVVVAPEDADRVFATVSQIAKDLRETPVDADLLDRARKPMLENLTQQRTQNGYWLRILSDAQLGADRLDRYRTYEQRLNNVTPELLQQAAARYLTEDDMLRISIVHESLAPGAE</sequence>
<dbReference type="InterPro" id="IPR001431">
    <property type="entry name" value="Pept_M16_Zn_BS"/>
</dbReference>
<dbReference type="RefSeq" id="WP_221572180.1">
    <property type="nucleotide sequence ID" value="NZ_JAIGNK010000001.1"/>
</dbReference>
<comment type="similarity">
    <text evidence="2 8">Belongs to the peptidase M16 family.</text>
</comment>
<evidence type="ECO:0000256" key="1">
    <source>
        <dbReference type="ARBA" id="ARBA00001947"/>
    </source>
</evidence>
<evidence type="ECO:0000259" key="11">
    <source>
        <dbReference type="Pfam" id="PF05193"/>
    </source>
</evidence>
<comment type="cofactor">
    <cofactor evidence="1">
        <name>Zn(2+)</name>
        <dbReference type="ChEBI" id="CHEBI:29105"/>
    </cofactor>
</comment>
<evidence type="ECO:0000256" key="8">
    <source>
        <dbReference type="RuleBase" id="RU004447"/>
    </source>
</evidence>
<evidence type="ECO:0000256" key="7">
    <source>
        <dbReference type="ARBA" id="ARBA00023049"/>
    </source>
</evidence>
<feature type="domain" description="Peptidase M16 C-terminal" evidence="11">
    <location>
        <begin position="230"/>
        <end position="409"/>
    </location>
</feature>
<keyword evidence="13" id="KW-1185">Reference proteome</keyword>
<dbReference type="InterPro" id="IPR011765">
    <property type="entry name" value="Pept_M16_N"/>
</dbReference>
<evidence type="ECO:0000256" key="4">
    <source>
        <dbReference type="ARBA" id="ARBA00022723"/>
    </source>
</evidence>
<accession>A0ABS7ITX6</accession>
<evidence type="ECO:0000256" key="9">
    <source>
        <dbReference type="SAM" id="SignalP"/>
    </source>
</evidence>
<dbReference type="Proteomes" id="UP000783253">
    <property type="component" value="Unassembled WGS sequence"/>
</dbReference>
<comment type="caution">
    <text evidence="12">The sequence shown here is derived from an EMBL/GenBank/DDBJ whole genome shotgun (WGS) entry which is preliminary data.</text>
</comment>
<dbReference type="PROSITE" id="PS00143">
    <property type="entry name" value="INSULINASE"/>
    <property type="match status" value="1"/>
</dbReference>
<feature type="signal peptide" evidence="9">
    <location>
        <begin position="1"/>
        <end position="19"/>
    </location>
</feature>
<dbReference type="SUPFAM" id="SSF63411">
    <property type="entry name" value="LuxS/MPP-like metallohydrolase"/>
    <property type="match status" value="4"/>
</dbReference>
<gene>
    <name evidence="12" type="ORF">K3152_00620</name>
</gene>
<dbReference type="InterPro" id="IPR011249">
    <property type="entry name" value="Metalloenz_LuxS/M16"/>
</dbReference>
<dbReference type="Pfam" id="PF05193">
    <property type="entry name" value="Peptidase_M16_C"/>
    <property type="match status" value="2"/>
</dbReference>
<organism evidence="12 13">
    <name type="scientific">Qipengyuania polymorpha</name>
    <dbReference type="NCBI Taxonomy" id="2867234"/>
    <lineage>
        <taxon>Bacteria</taxon>
        <taxon>Pseudomonadati</taxon>
        <taxon>Pseudomonadota</taxon>
        <taxon>Alphaproteobacteria</taxon>
        <taxon>Sphingomonadales</taxon>
        <taxon>Erythrobacteraceae</taxon>
        <taxon>Qipengyuania</taxon>
    </lineage>
</organism>
<evidence type="ECO:0000259" key="10">
    <source>
        <dbReference type="Pfam" id="PF00675"/>
    </source>
</evidence>
<proteinExistence type="inferred from homology"/>